<dbReference type="Pfam" id="PF05130">
    <property type="entry name" value="FlgN"/>
    <property type="match status" value="1"/>
</dbReference>
<dbReference type="EMBL" id="FODO01000002">
    <property type="protein sequence ID" value="SEN91245.1"/>
    <property type="molecule type" value="Genomic_DNA"/>
</dbReference>
<dbReference type="AlphaFoldDB" id="A0A1H8KEG1"/>
<dbReference type="Gene3D" id="1.20.58.300">
    <property type="entry name" value="FlgN-like"/>
    <property type="match status" value="1"/>
</dbReference>
<keyword evidence="5" id="KW-1185">Reference proteome</keyword>
<evidence type="ECO:0000256" key="3">
    <source>
        <dbReference type="ARBA" id="ARBA00022795"/>
    </source>
</evidence>
<evidence type="ECO:0000313" key="5">
    <source>
        <dbReference type="Proteomes" id="UP000198814"/>
    </source>
</evidence>
<keyword evidence="4" id="KW-0282">Flagellum</keyword>
<name>A0A1H8KEG1_9PROT</name>
<reference evidence="5" key="1">
    <citation type="submission" date="2016-10" db="EMBL/GenBank/DDBJ databases">
        <authorList>
            <person name="Varghese N."/>
            <person name="Submissions S."/>
        </authorList>
    </citation>
    <scope>NUCLEOTIDE SEQUENCE [LARGE SCALE GENOMIC DNA]</scope>
    <source>
        <strain evidence="5">Nm76</strain>
    </source>
</reference>
<sequence>MSQSQHIMCFMNELKDEQGIFQAFIEILRKEENALVEGKIEAIDFLASDKSRLIEELIQFDEHRTDYLKKQGLNLEKKSIDAWLIGLIEQHSDLLEVKNLWNELLDLAKLAQQLNHSNGLMISTQLQHNQRAFAALHCAAGNVSLYGPKGQTYI</sequence>
<dbReference type="OrthoDB" id="8546556at2"/>
<evidence type="ECO:0000313" key="4">
    <source>
        <dbReference type="EMBL" id="SEN91245.1"/>
    </source>
</evidence>
<organism evidence="4 5">
    <name type="scientific">Nitrosomonas oligotropha</name>
    <dbReference type="NCBI Taxonomy" id="42354"/>
    <lineage>
        <taxon>Bacteria</taxon>
        <taxon>Pseudomonadati</taxon>
        <taxon>Pseudomonadota</taxon>
        <taxon>Betaproteobacteria</taxon>
        <taxon>Nitrosomonadales</taxon>
        <taxon>Nitrosomonadaceae</taxon>
        <taxon>Nitrosomonas</taxon>
    </lineage>
</organism>
<dbReference type="SUPFAM" id="SSF140566">
    <property type="entry name" value="FlgN-like"/>
    <property type="match status" value="1"/>
</dbReference>
<keyword evidence="3" id="KW-1005">Bacterial flagellum biogenesis</keyword>
<accession>A0A1H8KEG1</accession>
<gene>
    <name evidence="4" type="ORF">SAMN05216333_10295</name>
</gene>
<protein>
    <submittedName>
        <fullName evidence="4">Flagella synthesis protein FlgN</fullName>
    </submittedName>
</protein>
<evidence type="ECO:0000256" key="2">
    <source>
        <dbReference type="ARBA" id="ARBA00007703"/>
    </source>
</evidence>
<dbReference type="InterPro" id="IPR036679">
    <property type="entry name" value="FlgN-like_sf"/>
</dbReference>
<comment type="function">
    <text evidence="1">Required for the efficient initiation of filament assembly.</text>
</comment>
<comment type="similarity">
    <text evidence="2">Belongs to the FlgN family.</text>
</comment>
<dbReference type="InterPro" id="IPR007809">
    <property type="entry name" value="FlgN-like"/>
</dbReference>
<dbReference type="STRING" id="42354.SAMN05216333_10295"/>
<proteinExistence type="inferred from homology"/>
<keyword evidence="4" id="KW-0969">Cilium</keyword>
<evidence type="ECO:0000256" key="1">
    <source>
        <dbReference type="ARBA" id="ARBA00002397"/>
    </source>
</evidence>
<dbReference type="Proteomes" id="UP000198814">
    <property type="component" value="Unassembled WGS sequence"/>
</dbReference>
<keyword evidence="4" id="KW-0966">Cell projection</keyword>
<dbReference type="GO" id="GO:0044780">
    <property type="term" value="P:bacterial-type flagellum assembly"/>
    <property type="evidence" value="ECO:0007669"/>
    <property type="project" value="InterPro"/>
</dbReference>